<dbReference type="RefSeq" id="WP_226764343.1">
    <property type="nucleotide sequence ID" value="NZ_JAJAWG010000005.1"/>
</dbReference>
<dbReference type="SMART" id="SM00448">
    <property type="entry name" value="REC"/>
    <property type="match status" value="1"/>
</dbReference>
<evidence type="ECO:0000259" key="9">
    <source>
        <dbReference type="PROSITE" id="PS50110"/>
    </source>
</evidence>
<dbReference type="EC" id="3.5.1.44" evidence="6"/>
<protein>
    <recommendedName>
        <fullName evidence="6">Protein-glutamate methylesterase/protein-glutamine glutaminase</fullName>
        <ecNumber evidence="6">3.1.1.61</ecNumber>
        <ecNumber evidence="6">3.5.1.44</ecNumber>
    </recommendedName>
</protein>
<dbReference type="NCBIfam" id="NF009206">
    <property type="entry name" value="PRK12555.1"/>
    <property type="match status" value="1"/>
</dbReference>
<accession>A0ABS8BLK1</accession>
<dbReference type="InterPro" id="IPR011006">
    <property type="entry name" value="CheY-like_superfamily"/>
</dbReference>
<gene>
    <name evidence="6" type="primary">cheB</name>
    <name evidence="11" type="ORF">LG219_10005</name>
</gene>
<evidence type="ECO:0000313" key="12">
    <source>
        <dbReference type="Proteomes" id="UP001198034"/>
    </source>
</evidence>
<reference evidence="11 12" key="1">
    <citation type="submission" date="2021-10" db="EMBL/GenBank/DDBJ databases">
        <authorList>
            <person name="Chen M."/>
        </authorList>
    </citation>
    <scope>NUCLEOTIDE SEQUENCE [LARGE SCALE GENOMIC DNA]</scope>
    <source>
        <strain evidence="11 12">H3-26</strain>
    </source>
</reference>
<dbReference type="SUPFAM" id="SSF52172">
    <property type="entry name" value="CheY-like"/>
    <property type="match status" value="1"/>
</dbReference>
<evidence type="ECO:0000256" key="6">
    <source>
        <dbReference type="HAMAP-Rule" id="MF_00099"/>
    </source>
</evidence>
<keyword evidence="12" id="KW-1185">Reference proteome</keyword>
<comment type="catalytic activity">
    <reaction evidence="5 6">
        <text>[protein]-L-glutamate 5-O-methyl ester + H2O = L-glutamyl-[protein] + methanol + H(+)</text>
        <dbReference type="Rhea" id="RHEA:23236"/>
        <dbReference type="Rhea" id="RHEA-COMP:10208"/>
        <dbReference type="Rhea" id="RHEA-COMP:10311"/>
        <dbReference type="ChEBI" id="CHEBI:15377"/>
        <dbReference type="ChEBI" id="CHEBI:15378"/>
        <dbReference type="ChEBI" id="CHEBI:17790"/>
        <dbReference type="ChEBI" id="CHEBI:29973"/>
        <dbReference type="ChEBI" id="CHEBI:82795"/>
        <dbReference type="EC" id="3.1.1.61"/>
    </reaction>
</comment>
<keyword evidence="3 6" id="KW-0597">Phosphoprotein</keyword>
<dbReference type="InterPro" id="IPR000673">
    <property type="entry name" value="Sig_transdc_resp-reg_Me-estase"/>
</dbReference>
<evidence type="ECO:0000256" key="5">
    <source>
        <dbReference type="ARBA" id="ARBA00048267"/>
    </source>
</evidence>
<feature type="domain" description="CheB-type methylesterase" evidence="10">
    <location>
        <begin position="166"/>
        <end position="353"/>
    </location>
</feature>
<dbReference type="EMBL" id="JAJAWG010000005">
    <property type="protein sequence ID" value="MCB5196602.1"/>
    <property type="molecule type" value="Genomic_DNA"/>
</dbReference>
<evidence type="ECO:0000256" key="7">
    <source>
        <dbReference type="PROSITE-ProRule" id="PRU00050"/>
    </source>
</evidence>
<dbReference type="Pfam" id="PF00072">
    <property type="entry name" value="Response_reg"/>
    <property type="match status" value="1"/>
</dbReference>
<name>A0ABS8BLK1_9NEIS</name>
<dbReference type="Pfam" id="PF01339">
    <property type="entry name" value="CheB_methylest"/>
    <property type="match status" value="1"/>
</dbReference>
<evidence type="ECO:0000256" key="8">
    <source>
        <dbReference type="PROSITE-ProRule" id="PRU00169"/>
    </source>
</evidence>
<feature type="active site" evidence="6 7">
    <location>
        <position position="178"/>
    </location>
</feature>
<dbReference type="SUPFAM" id="SSF52738">
    <property type="entry name" value="Methylesterase CheB, C-terminal domain"/>
    <property type="match status" value="1"/>
</dbReference>
<sequence>MIKVMVVDDSAVIRQVVSSILNATTDIRVIDSAPDPVYALEKMKKDWPDVLVLDIEMPRMDGITFLKQLMNEHPTAVVVLSSLTTQGSATAIEALRAGAVQVLAKSSLGVKQALLDDAASLVSAVRAAARAKVSLLKPKPDTPAIVVRPKLSADVVIAPPVQGAMIQTTERIVLLGASTGGTQALEEVLKKLSRTCPPIAIVQHMPPNFTESFAKRLDQLCDIDVREAKHGDRLLPGLALIAPGGKHLMIKRSGAQYLVDVVEGPLVSRHCPSVDVLFRSGAKFAGRNAIGVIMTGMGDDGAKGLKEMQDAGAKTYAQDEMSCVVFGMPKEAIKLGAADEVLPLSRISSVIGA</sequence>
<dbReference type="Gene3D" id="3.40.50.180">
    <property type="entry name" value="Methylesterase CheB, C-terminal domain"/>
    <property type="match status" value="1"/>
</dbReference>
<evidence type="ECO:0000256" key="2">
    <source>
        <dbReference type="ARBA" id="ARBA00022500"/>
    </source>
</evidence>
<dbReference type="InterPro" id="IPR035909">
    <property type="entry name" value="CheB_C"/>
</dbReference>
<dbReference type="PROSITE" id="PS50122">
    <property type="entry name" value="CHEB"/>
    <property type="match status" value="1"/>
</dbReference>
<feature type="modified residue" description="4-aspartylphosphate" evidence="6 8">
    <location>
        <position position="54"/>
    </location>
</feature>
<evidence type="ECO:0000256" key="4">
    <source>
        <dbReference type="ARBA" id="ARBA00022801"/>
    </source>
</evidence>
<comment type="PTM">
    <text evidence="6">Phosphorylated by CheA. Phosphorylation of the N-terminal regulatory domain activates the methylesterase activity.</text>
</comment>
<dbReference type="PROSITE" id="PS50110">
    <property type="entry name" value="RESPONSE_REGULATORY"/>
    <property type="match status" value="1"/>
</dbReference>
<dbReference type="PANTHER" id="PTHR42872:SF6">
    <property type="entry name" value="PROTEIN-GLUTAMATE METHYLESTERASE_PROTEIN-GLUTAMINE GLUTAMINASE"/>
    <property type="match status" value="1"/>
</dbReference>
<keyword evidence="4 6" id="KW-0378">Hydrolase</keyword>
<keyword evidence="1 6" id="KW-0963">Cytoplasm</keyword>
<feature type="active site" evidence="6 7">
    <location>
        <position position="204"/>
    </location>
</feature>
<dbReference type="CDD" id="cd17541">
    <property type="entry name" value="REC_CheB-like"/>
    <property type="match status" value="1"/>
</dbReference>
<dbReference type="InterPro" id="IPR001789">
    <property type="entry name" value="Sig_transdc_resp-reg_receiver"/>
</dbReference>
<comment type="subcellular location">
    <subcellularLocation>
        <location evidence="6">Cytoplasm</location>
    </subcellularLocation>
</comment>
<comment type="domain">
    <text evidence="6">Contains a C-terminal catalytic domain, and an N-terminal region which modulates catalytic activity.</text>
</comment>
<evidence type="ECO:0000259" key="10">
    <source>
        <dbReference type="PROSITE" id="PS50122"/>
    </source>
</evidence>
<dbReference type="InterPro" id="IPR008248">
    <property type="entry name" value="CheB-like"/>
</dbReference>
<comment type="catalytic activity">
    <reaction evidence="6">
        <text>L-glutaminyl-[protein] + H2O = L-glutamyl-[protein] + NH4(+)</text>
        <dbReference type="Rhea" id="RHEA:16441"/>
        <dbReference type="Rhea" id="RHEA-COMP:10207"/>
        <dbReference type="Rhea" id="RHEA-COMP:10208"/>
        <dbReference type="ChEBI" id="CHEBI:15377"/>
        <dbReference type="ChEBI" id="CHEBI:28938"/>
        <dbReference type="ChEBI" id="CHEBI:29973"/>
        <dbReference type="ChEBI" id="CHEBI:30011"/>
        <dbReference type="EC" id="3.5.1.44"/>
    </reaction>
</comment>
<comment type="function">
    <text evidence="6">Involved in chemotaxis. Part of a chemotaxis signal transduction system that modulates chemotaxis in response to various stimuli. Catalyzes the demethylation of specific methylglutamate residues introduced into the chemoreceptors (methyl-accepting chemotaxis proteins or MCP) by CheR. Also mediates the irreversible deamidation of specific glutamine residues to glutamic acid.</text>
</comment>
<keyword evidence="2 6" id="KW-0145">Chemotaxis</keyword>
<dbReference type="Gene3D" id="3.40.50.2300">
    <property type="match status" value="1"/>
</dbReference>
<dbReference type="Proteomes" id="UP001198034">
    <property type="component" value="Unassembled WGS sequence"/>
</dbReference>
<comment type="similarity">
    <text evidence="6">Belongs to the CheB family.</text>
</comment>
<evidence type="ECO:0000256" key="3">
    <source>
        <dbReference type="ARBA" id="ARBA00022553"/>
    </source>
</evidence>
<feature type="active site" evidence="6 7">
    <location>
        <position position="300"/>
    </location>
</feature>
<dbReference type="PANTHER" id="PTHR42872">
    <property type="entry name" value="PROTEIN-GLUTAMATE METHYLESTERASE/PROTEIN-GLUTAMINE GLUTAMINASE"/>
    <property type="match status" value="1"/>
</dbReference>
<dbReference type="EC" id="3.1.1.61" evidence="6"/>
<organism evidence="11 12">
    <name type="scientific">Deefgea salmonis</name>
    <dbReference type="NCBI Taxonomy" id="2875502"/>
    <lineage>
        <taxon>Bacteria</taxon>
        <taxon>Pseudomonadati</taxon>
        <taxon>Pseudomonadota</taxon>
        <taxon>Betaproteobacteria</taxon>
        <taxon>Neisseriales</taxon>
        <taxon>Chitinibacteraceae</taxon>
        <taxon>Deefgea</taxon>
    </lineage>
</organism>
<feature type="domain" description="Response regulatory" evidence="9">
    <location>
        <begin position="3"/>
        <end position="120"/>
    </location>
</feature>
<dbReference type="CDD" id="cd16432">
    <property type="entry name" value="CheB_Rec"/>
    <property type="match status" value="1"/>
</dbReference>
<dbReference type="NCBIfam" id="NF001965">
    <property type="entry name" value="PRK00742.1"/>
    <property type="match status" value="1"/>
</dbReference>
<evidence type="ECO:0000313" key="11">
    <source>
        <dbReference type="EMBL" id="MCB5196602.1"/>
    </source>
</evidence>
<evidence type="ECO:0000256" key="1">
    <source>
        <dbReference type="ARBA" id="ARBA00022490"/>
    </source>
</evidence>
<dbReference type="PIRSF" id="PIRSF000876">
    <property type="entry name" value="RR_chemtxs_CheB"/>
    <property type="match status" value="1"/>
</dbReference>
<comment type="caution">
    <text evidence="11">The sequence shown here is derived from an EMBL/GenBank/DDBJ whole genome shotgun (WGS) entry which is preliminary data.</text>
</comment>
<proteinExistence type="inferred from homology"/>
<dbReference type="HAMAP" id="MF_00099">
    <property type="entry name" value="CheB_chemtxs"/>
    <property type="match status" value="1"/>
</dbReference>